<name>A0ABR3RG67_9PLEO</name>
<protein>
    <recommendedName>
        <fullName evidence="4">Six-hairpin glycosidase</fullName>
    </recommendedName>
</protein>
<organism evidence="2 3">
    <name type="scientific">Paraconiothyrium brasiliense</name>
    <dbReference type="NCBI Taxonomy" id="300254"/>
    <lineage>
        <taxon>Eukaryota</taxon>
        <taxon>Fungi</taxon>
        <taxon>Dikarya</taxon>
        <taxon>Ascomycota</taxon>
        <taxon>Pezizomycotina</taxon>
        <taxon>Dothideomycetes</taxon>
        <taxon>Pleosporomycetidae</taxon>
        <taxon>Pleosporales</taxon>
        <taxon>Massarineae</taxon>
        <taxon>Didymosphaeriaceae</taxon>
        <taxon>Paraconiothyrium</taxon>
    </lineage>
</organism>
<sequence length="369" mass="40503">MVSTELINAVLQQAIRVATHSWEYGTVAEALLEWNDPQLSIWNNPFPHGKVPTLNVANVSALTYIKPHIRTDNITLVDGDGAAGDPAAEGIPALLIGKTDTAYWDAAIRQEDHLVHDVPRWSNGAISHRERVAELWADFVYMVPPFLAYTGVATSNLTLLKEAANQAKLYRDVLVQPSGAWMHITGPEVQDFDIWSTGNGWAAAGMARVLATLKKSPYAGKTRAEQTLLAGLIKEILDAVIKLDTDESGLLRNYLNQTSWFGEISGTSVLAATALRVAVLEPETFGKEYADWAIRKKDVVDGHINAEEGDDKGIVAPAINPLDWHDTTPYTTGSPEGQSFVVLLHAAYRDWQKKHGEKRGDRCLVDSQC</sequence>
<reference evidence="2 3" key="1">
    <citation type="submission" date="2024-02" db="EMBL/GenBank/DDBJ databases">
        <title>De novo assembly and annotation of 12 fungi associated with fruit tree decline syndrome in Ontario, Canada.</title>
        <authorList>
            <person name="Sulman M."/>
            <person name="Ellouze W."/>
            <person name="Ilyukhin E."/>
        </authorList>
    </citation>
    <scope>NUCLEOTIDE SEQUENCE [LARGE SCALE GENOMIC DNA]</scope>
    <source>
        <strain evidence="2 3">M42-189</strain>
    </source>
</reference>
<evidence type="ECO:0000313" key="3">
    <source>
        <dbReference type="Proteomes" id="UP001521785"/>
    </source>
</evidence>
<evidence type="ECO:0000256" key="1">
    <source>
        <dbReference type="ARBA" id="ARBA00022801"/>
    </source>
</evidence>
<dbReference type="InterPro" id="IPR008928">
    <property type="entry name" value="6-hairpin_glycosidase_sf"/>
</dbReference>
<keyword evidence="1" id="KW-0378">Hydrolase</keyword>
<dbReference type="PANTHER" id="PTHR41814">
    <property type="entry name" value="EXPRESSED PROTEIN"/>
    <property type="match status" value="1"/>
</dbReference>
<accession>A0ABR3RG67</accession>
<evidence type="ECO:0000313" key="2">
    <source>
        <dbReference type="EMBL" id="KAL1603444.1"/>
    </source>
</evidence>
<keyword evidence="3" id="KW-1185">Reference proteome</keyword>
<dbReference type="PANTHER" id="PTHR41814:SF1">
    <property type="entry name" value="CELLULASE"/>
    <property type="match status" value="1"/>
</dbReference>
<dbReference type="Pfam" id="PF07470">
    <property type="entry name" value="Glyco_hydro_88"/>
    <property type="match status" value="1"/>
</dbReference>
<evidence type="ECO:0008006" key="4">
    <source>
        <dbReference type="Google" id="ProtNLM"/>
    </source>
</evidence>
<dbReference type="InterPro" id="IPR012341">
    <property type="entry name" value="6hp_glycosidase-like_sf"/>
</dbReference>
<dbReference type="SUPFAM" id="SSF48208">
    <property type="entry name" value="Six-hairpin glycosidases"/>
    <property type="match status" value="1"/>
</dbReference>
<dbReference type="Gene3D" id="1.50.10.10">
    <property type="match status" value="1"/>
</dbReference>
<dbReference type="EMBL" id="JAKJXO020000006">
    <property type="protein sequence ID" value="KAL1603444.1"/>
    <property type="molecule type" value="Genomic_DNA"/>
</dbReference>
<dbReference type="Proteomes" id="UP001521785">
    <property type="component" value="Unassembled WGS sequence"/>
</dbReference>
<proteinExistence type="predicted"/>
<gene>
    <name evidence="2" type="ORF">SLS60_005031</name>
</gene>
<dbReference type="InterPro" id="IPR010905">
    <property type="entry name" value="Glyco_hydro_88"/>
</dbReference>
<comment type="caution">
    <text evidence="2">The sequence shown here is derived from an EMBL/GenBank/DDBJ whole genome shotgun (WGS) entry which is preliminary data.</text>
</comment>